<keyword evidence="2" id="KW-1185">Reference proteome</keyword>
<protein>
    <submittedName>
        <fullName evidence="1">PerC family transcriptional regulator</fullName>
    </submittedName>
</protein>
<sequence>VENEIALAEHLETAGLWRRAARQWLAVLDILPASQEQRRSQTIARRARCVTMGNCFCNDYAGISEARLVDYVDGVAA</sequence>
<comment type="caution">
    <text evidence="1">The sequence shown here is derived from an EMBL/GenBank/DDBJ whole genome shotgun (WGS) entry which is preliminary data.</text>
</comment>
<organism evidence="1 2">
    <name type="scientific">Martelella alba</name>
    <dbReference type="NCBI Taxonomy" id="2590451"/>
    <lineage>
        <taxon>Bacteria</taxon>
        <taxon>Pseudomonadati</taxon>
        <taxon>Pseudomonadota</taxon>
        <taxon>Alphaproteobacteria</taxon>
        <taxon>Hyphomicrobiales</taxon>
        <taxon>Aurantimonadaceae</taxon>
        <taxon>Martelella</taxon>
    </lineage>
</organism>
<dbReference type="Pfam" id="PF06069">
    <property type="entry name" value="PerC"/>
    <property type="match status" value="1"/>
</dbReference>
<feature type="non-terminal residue" evidence="1">
    <location>
        <position position="1"/>
    </location>
</feature>
<name>A0ABY2SDL1_9HYPH</name>
<dbReference type="EMBL" id="SZPQ01000128">
    <property type="protein sequence ID" value="TKI01933.1"/>
    <property type="molecule type" value="Genomic_DNA"/>
</dbReference>
<dbReference type="InterPro" id="IPR024684">
    <property type="entry name" value="Tscrpt_act_PerC/SfV_Orf40"/>
</dbReference>
<reference evidence="1 2" key="1">
    <citation type="submission" date="2019-04" db="EMBL/GenBank/DDBJ databases">
        <authorList>
            <person name="Li M."/>
            <person name="Gao C."/>
        </authorList>
    </citation>
    <scope>NUCLEOTIDE SEQUENCE [LARGE SCALE GENOMIC DNA]</scope>
    <source>
        <strain evidence="1 2">BGMRC 2031</strain>
    </source>
</reference>
<gene>
    <name evidence="1" type="ORF">FCN80_25995</name>
</gene>
<dbReference type="RefSeq" id="WP_136993249.1">
    <property type="nucleotide sequence ID" value="NZ_SZPQ01000128.1"/>
</dbReference>
<proteinExistence type="predicted"/>
<dbReference type="Proteomes" id="UP000305202">
    <property type="component" value="Unassembled WGS sequence"/>
</dbReference>
<evidence type="ECO:0000313" key="1">
    <source>
        <dbReference type="EMBL" id="TKI01933.1"/>
    </source>
</evidence>
<evidence type="ECO:0000313" key="2">
    <source>
        <dbReference type="Proteomes" id="UP000305202"/>
    </source>
</evidence>
<accession>A0ABY2SDL1</accession>